<evidence type="ECO:0000256" key="1">
    <source>
        <dbReference type="SAM" id="MobiDB-lite"/>
    </source>
</evidence>
<proteinExistence type="predicted"/>
<organism evidence="2 3">
    <name type="scientific">Tumebacillus amylolyticus</name>
    <dbReference type="NCBI Taxonomy" id="2801339"/>
    <lineage>
        <taxon>Bacteria</taxon>
        <taxon>Bacillati</taxon>
        <taxon>Bacillota</taxon>
        <taxon>Bacilli</taxon>
        <taxon>Bacillales</taxon>
        <taxon>Alicyclobacillaceae</taxon>
        <taxon>Tumebacillus</taxon>
    </lineage>
</organism>
<feature type="region of interest" description="Disordered" evidence="1">
    <location>
        <begin position="56"/>
        <end position="78"/>
    </location>
</feature>
<evidence type="ECO:0000313" key="3">
    <source>
        <dbReference type="Proteomes" id="UP000602284"/>
    </source>
</evidence>
<keyword evidence="3" id="KW-1185">Reference proteome</keyword>
<evidence type="ECO:0000313" key="2">
    <source>
        <dbReference type="EMBL" id="MBL0387932.1"/>
    </source>
</evidence>
<dbReference type="EMBL" id="JAEQNB010000004">
    <property type="protein sequence ID" value="MBL0387932.1"/>
    <property type="molecule type" value="Genomic_DNA"/>
</dbReference>
<gene>
    <name evidence="2" type="ORF">JJB07_14925</name>
</gene>
<protein>
    <submittedName>
        <fullName evidence="2">Uncharacterized protein</fullName>
    </submittedName>
</protein>
<name>A0ABS1JCC8_9BACL</name>
<sequence>MATNTSNYGLTKPGQNDNYDIEIQNGNMDKIDAQLFANAQAANSAQQTANQATAASSATDTIIGNRTADPSKSPSGLTGSLTNWLSWIVNRIKAITGTTNWFDAPPTTLVAANTHMNDNNNPHGVTAEQVGAIPESQRGAADGVATLDGDGLIPTGQLPAPSDFGALPAGISNRNVRIDAAYELSSDTRSTAVTNGTNGLPTTVTVTDPTSGNATVATSAITYGTNGLPTKITTTAGAHSRAVTINYGTNGLFSGTTPTFS</sequence>
<feature type="compositionally biased region" description="Polar residues" evidence="1">
    <location>
        <begin position="60"/>
        <end position="78"/>
    </location>
</feature>
<dbReference type="RefSeq" id="WP_201636398.1">
    <property type="nucleotide sequence ID" value="NZ_JAEQNB010000004.1"/>
</dbReference>
<reference evidence="2 3" key="1">
    <citation type="submission" date="2021-01" db="EMBL/GenBank/DDBJ databases">
        <title>Tumebacillus sp. strain ITR2 16S ribosomal RNA gene Genome sequencing and assembly.</title>
        <authorList>
            <person name="Kang M."/>
        </authorList>
    </citation>
    <scope>NUCLEOTIDE SEQUENCE [LARGE SCALE GENOMIC DNA]</scope>
    <source>
        <strain evidence="2 3">ITR2</strain>
    </source>
</reference>
<comment type="caution">
    <text evidence="2">The sequence shown here is derived from an EMBL/GenBank/DDBJ whole genome shotgun (WGS) entry which is preliminary data.</text>
</comment>
<dbReference type="Proteomes" id="UP000602284">
    <property type="component" value="Unassembled WGS sequence"/>
</dbReference>
<accession>A0ABS1JCC8</accession>